<evidence type="ECO:0000313" key="3">
    <source>
        <dbReference type="EMBL" id="APG59782.1"/>
    </source>
</evidence>
<reference evidence="3 4" key="1">
    <citation type="submission" date="2016-11" db="EMBL/GenBank/DDBJ databases">
        <title>Gramella sp. LPB0144 isolated from marine environment.</title>
        <authorList>
            <person name="Kim E."/>
            <person name="Yi H."/>
        </authorList>
    </citation>
    <scope>NUCLEOTIDE SEQUENCE [LARGE SCALE GENOMIC DNA]</scope>
    <source>
        <strain evidence="3 4">LPB0144</strain>
    </source>
</reference>
<feature type="transmembrane region" description="Helical" evidence="1">
    <location>
        <begin position="85"/>
        <end position="109"/>
    </location>
</feature>
<name>A0A1L3J3V3_9FLAO</name>
<dbReference type="STRING" id="1913577.LPB144_04840"/>
<dbReference type="AlphaFoldDB" id="A0A1L3J3V3"/>
<gene>
    <name evidence="3" type="ORF">LPB144_04840</name>
</gene>
<proteinExistence type="predicted"/>
<evidence type="ECO:0000259" key="2">
    <source>
        <dbReference type="Pfam" id="PF13559"/>
    </source>
</evidence>
<dbReference type="Proteomes" id="UP000182510">
    <property type="component" value="Chromosome"/>
</dbReference>
<feature type="domain" description="Protein-glutamine gamma-glutamyltransferase-like C-terminal" evidence="2">
    <location>
        <begin position="162"/>
        <end position="224"/>
    </location>
</feature>
<sequence>MIFCGYSQQADSLYPGKNIEFKEKSQLTPVKFDEKYIQELKEQDEFNYLKTEEKDSWWTRFKKYLNARYNQFINWLFGDYQPNSIIGFIISIFPYIILGVLIGLIIWFFSKLDPGKHILQSPNEPQVFLSEEEELIKNEDLEGLIQDAINNEEFRLAIRYQYLNELRRLDELNWIDYQFQKTNRDYFQEIKKESIRNKFSEITKLYEFIWYGSFEVSKRDYALAEKGFLQMEQLLKAVHHE</sequence>
<protein>
    <recommendedName>
        <fullName evidence="2">Protein-glutamine gamma-glutamyltransferase-like C-terminal domain-containing protein</fullName>
    </recommendedName>
</protein>
<dbReference type="InterPro" id="IPR025403">
    <property type="entry name" value="TgpA-like_C"/>
</dbReference>
<accession>A0A1L3J3V3</accession>
<organism evidence="3 4">
    <name type="scientific">Christiangramia salexigens</name>
    <dbReference type="NCBI Taxonomy" id="1913577"/>
    <lineage>
        <taxon>Bacteria</taxon>
        <taxon>Pseudomonadati</taxon>
        <taxon>Bacteroidota</taxon>
        <taxon>Flavobacteriia</taxon>
        <taxon>Flavobacteriales</taxon>
        <taxon>Flavobacteriaceae</taxon>
        <taxon>Christiangramia</taxon>
    </lineage>
</organism>
<evidence type="ECO:0000313" key="4">
    <source>
        <dbReference type="Proteomes" id="UP000182510"/>
    </source>
</evidence>
<dbReference type="KEGG" id="grl:LPB144_04840"/>
<keyword evidence="1" id="KW-0472">Membrane</keyword>
<dbReference type="Pfam" id="PF13559">
    <property type="entry name" value="DUF4129"/>
    <property type="match status" value="1"/>
</dbReference>
<keyword evidence="1" id="KW-1133">Transmembrane helix</keyword>
<dbReference type="EMBL" id="CP018153">
    <property type="protein sequence ID" value="APG59782.1"/>
    <property type="molecule type" value="Genomic_DNA"/>
</dbReference>
<keyword evidence="4" id="KW-1185">Reference proteome</keyword>
<evidence type="ECO:0000256" key="1">
    <source>
        <dbReference type="SAM" id="Phobius"/>
    </source>
</evidence>
<keyword evidence="1" id="KW-0812">Transmembrane</keyword>